<sequence length="132" mass="14847">MAYIWPKVGLLLLSGLLSVYCQNPGSPQPVPVNGTDVVNASEFAVQEFNDKYNKDDYIVLQMEILNATQQVVSGLMYYLEVAIQCTYCKKREPINSACTSCNGQKVCHFQVWEQAWLDSIELVKADCPSDWS</sequence>
<dbReference type="Ensembl" id="ENSECRT00000020290.1">
    <property type="protein sequence ID" value="ENSECRP00000019868.1"/>
    <property type="gene ID" value="ENSECRG00000013326.1"/>
</dbReference>
<keyword evidence="3" id="KW-0789">Thiol protease inhibitor</keyword>
<dbReference type="RefSeq" id="XP_028676545.1">
    <property type="nucleotide sequence ID" value="XM_028820712.2"/>
</dbReference>
<dbReference type="FunFam" id="3.10.450.10:FF:000004">
    <property type="entry name" value="Cystatin C"/>
    <property type="match status" value="1"/>
</dbReference>
<reference evidence="7" key="3">
    <citation type="submission" date="2025-09" db="UniProtKB">
        <authorList>
            <consortium name="Ensembl"/>
        </authorList>
    </citation>
    <scope>IDENTIFICATION</scope>
</reference>
<evidence type="ECO:0000313" key="7">
    <source>
        <dbReference type="Ensembl" id="ENSECRP00000019868.1"/>
    </source>
</evidence>
<reference evidence="7" key="2">
    <citation type="submission" date="2025-08" db="UniProtKB">
        <authorList>
            <consortium name="Ensembl"/>
        </authorList>
    </citation>
    <scope>IDENTIFICATION</scope>
</reference>
<dbReference type="GO" id="GO:0005737">
    <property type="term" value="C:cytoplasm"/>
    <property type="evidence" value="ECO:0007669"/>
    <property type="project" value="TreeGrafter"/>
</dbReference>
<dbReference type="GO" id="GO:0004869">
    <property type="term" value="F:cysteine-type endopeptidase inhibitor activity"/>
    <property type="evidence" value="ECO:0007669"/>
    <property type="project" value="UniProtKB-KW"/>
</dbReference>
<proteinExistence type="inferred from homology"/>
<evidence type="ECO:0000259" key="6">
    <source>
        <dbReference type="SMART" id="SM00043"/>
    </source>
</evidence>
<keyword evidence="2" id="KW-0646">Protease inhibitor</keyword>
<accession>A0A8C4SQ00</accession>
<feature type="chain" id="PRO_5034050812" evidence="5">
    <location>
        <begin position="22"/>
        <end position="132"/>
    </location>
</feature>
<keyword evidence="8" id="KW-1185">Reference proteome</keyword>
<dbReference type="GO" id="GO:0005615">
    <property type="term" value="C:extracellular space"/>
    <property type="evidence" value="ECO:0007669"/>
    <property type="project" value="TreeGrafter"/>
</dbReference>
<keyword evidence="4" id="KW-1015">Disulfide bond</keyword>
<dbReference type="PANTHER" id="PTHR46186:SF2">
    <property type="entry name" value="CYSTATIN"/>
    <property type="match status" value="1"/>
</dbReference>
<evidence type="ECO:0000256" key="4">
    <source>
        <dbReference type="ARBA" id="ARBA00023157"/>
    </source>
</evidence>
<evidence type="ECO:0000256" key="1">
    <source>
        <dbReference type="ARBA" id="ARBA00009403"/>
    </source>
</evidence>
<dbReference type="Proteomes" id="UP000694620">
    <property type="component" value="Chromosome 15"/>
</dbReference>
<dbReference type="InterPro" id="IPR000010">
    <property type="entry name" value="Cystatin_dom"/>
</dbReference>
<dbReference type="PANTHER" id="PTHR46186">
    <property type="entry name" value="CYSTATIN"/>
    <property type="match status" value="1"/>
</dbReference>
<dbReference type="InterPro" id="IPR046350">
    <property type="entry name" value="Cystatin_sf"/>
</dbReference>
<feature type="signal peptide" evidence="5">
    <location>
        <begin position="1"/>
        <end position="21"/>
    </location>
</feature>
<comment type="similarity">
    <text evidence="1">Belongs to the cystatin family.</text>
</comment>
<dbReference type="GeneTree" id="ENSGT00980000203230"/>
<dbReference type="GO" id="GO:0031982">
    <property type="term" value="C:vesicle"/>
    <property type="evidence" value="ECO:0007669"/>
    <property type="project" value="TreeGrafter"/>
</dbReference>
<keyword evidence="5" id="KW-0732">Signal</keyword>
<dbReference type="AlphaFoldDB" id="A0A8C4SQ00"/>
<evidence type="ECO:0000256" key="5">
    <source>
        <dbReference type="SAM" id="SignalP"/>
    </source>
</evidence>
<feature type="domain" description="Cystatin" evidence="6">
    <location>
        <begin position="22"/>
        <end position="128"/>
    </location>
</feature>
<evidence type="ECO:0000256" key="3">
    <source>
        <dbReference type="ARBA" id="ARBA00022704"/>
    </source>
</evidence>
<protein>
    <submittedName>
        <fullName evidence="7">Cystatin-like</fullName>
    </submittedName>
</protein>
<evidence type="ECO:0000313" key="8">
    <source>
        <dbReference type="Proteomes" id="UP000694620"/>
    </source>
</evidence>
<dbReference type="Pfam" id="PF00031">
    <property type="entry name" value="Cystatin"/>
    <property type="match status" value="1"/>
</dbReference>
<name>A0A8C4SQ00_ERPCA</name>
<evidence type="ECO:0000256" key="2">
    <source>
        <dbReference type="ARBA" id="ARBA00022690"/>
    </source>
</evidence>
<dbReference type="GeneID" id="114666013"/>
<dbReference type="SUPFAM" id="SSF54403">
    <property type="entry name" value="Cystatin/monellin"/>
    <property type="match status" value="1"/>
</dbReference>
<organism evidence="7 8">
    <name type="scientific">Erpetoichthys calabaricus</name>
    <name type="common">Rope fish</name>
    <name type="synonym">Calamoichthys calabaricus</name>
    <dbReference type="NCBI Taxonomy" id="27687"/>
    <lineage>
        <taxon>Eukaryota</taxon>
        <taxon>Metazoa</taxon>
        <taxon>Chordata</taxon>
        <taxon>Craniata</taxon>
        <taxon>Vertebrata</taxon>
        <taxon>Euteleostomi</taxon>
        <taxon>Actinopterygii</taxon>
        <taxon>Polypteriformes</taxon>
        <taxon>Polypteridae</taxon>
        <taxon>Erpetoichthys</taxon>
    </lineage>
</organism>
<dbReference type="CDD" id="cd00042">
    <property type="entry name" value="CY"/>
    <property type="match status" value="1"/>
</dbReference>
<gene>
    <name evidence="7" type="primary">LOC114666013</name>
</gene>
<dbReference type="Gene3D" id="3.10.450.10">
    <property type="match status" value="1"/>
</dbReference>
<dbReference type="OrthoDB" id="1908104at2759"/>
<dbReference type="SMART" id="SM00043">
    <property type="entry name" value="CY"/>
    <property type="match status" value="1"/>
</dbReference>
<reference evidence="7" key="1">
    <citation type="submission" date="2021-06" db="EMBL/GenBank/DDBJ databases">
        <authorList>
            <consortium name="Wellcome Sanger Institute Data Sharing"/>
        </authorList>
    </citation>
    <scope>NUCLEOTIDE SEQUENCE [LARGE SCALE GENOMIC DNA]</scope>
</reference>
<dbReference type="RefSeq" id="XP_051775282.1">
    <property type="nucleotide sequence ID" value="XM_051919322.1"/>
</dbReference>